<reference evidence="1" key="1">
    <citation type="submission" date="2023-10" db="EMBL/GenBank/DDBJ databases">
        <authorList>
            <person name="Rodriguez Cubillos JULIANA M."/>
            <person name="De Vega J."/>
        </authorList>
    </citation>
    <scope>NUCLEOTIDE SEQUENCE</scope>
</reference>
<dbReference type="EMBL" id="CASHSV030000716">
    <property type="protein sequence ID" value="CAJ2673694.1"/>
    <property type="molecule type" value="Genomic_DNA"/>
</dbReference>
<keyword evidence="2" id="KW-1185">Reference proteome</keyword>
<evidence type="ECO:0000313" key="1">
    <source>
        <dbReference type="EMBL" id="CAJ2673694.1"/>
    </source>
</evidence>
<evidence type="ECO:0000313" key="2">
    <source>
        <dbReference type="Proteomes" id="UP001177021"/>
    </source>
</evidence>
<gene>
    <name evidence="1" type="ORF">MILVUS5_LOCUS37118</name>
</gene>
<protein>
    <submittedName>
        <fullName evidence="1">Uncharacterized protein</fullName>
    </submittedName>
</protein>
<proteinExistence type="predicted"/>
<organism evidence="1 2">
    <name type="scientific">Trifolium pratense</name>
    <name type="common">Red clover</name>
    <dbReference type="NCBI Taxonomy" id="57577"/>
    <lineage>
        <taxon>Eukaryota</taxon>
        <taxon>Viridiplantae</taxon>
        <taxon>Streptophyta</taxon>
        <taxon>Embryophyta</taxon>
        <taxon>Tracheophyta</taxon>
        <taxon>Spermatophyta</taxon>
        <taxon>Magnoliopsida</taxon>
        <taxon>eudicotyledons</taxon>
        <taxon>Gunneridae</taxon>
        <taxon>Pentapetalae</taxon>
        <taxon>rosids</taxon>
        <taxon>fabids</taxon>
        <taxon>Fabales</taxon>
        <taxon>Fabaceae</taxon>
        <taxon>Papilionoideae</taxon>
        <taxon>50 kb inversion clade</taxon>
        <taxon>NPAAA clade</taxon>
        <taxon>Hologalegina</taxon>
        <taxon>IRL clade</taxon>
        <taxon>Trifolieae</taxon>
        <taxon>Trifolium</taxon>
    </lineage>
</organism>
<name>A0ACB0LZJ1_TRIPR</name>
<sequence length="175" mass="19941">MDKILKDDELATAFDWNKRVNVIKDVANALCYMHHHCSPPIIHRDISSKNVILDLEYVAHVSDFGQLSFLIPILPTGPLLWAHLDMLQRVNFLFQLAYTMEVNEKCDVYSFAVLTMEILFGKHPGDVVSALLQSSRIYQTIDAMSLNDKLDQRLPRPTNDIGKEVVSIMRIACLN</sequence>
<accession>A0ACB0LZJ1</accession>
<comment type="caution">
    <text evidence="1">The sequence shown here is derived from an EMBL/GenBank/DDBJ whole genome shotgun (WGS) entry which is preliminary data.</text>
</comment>
<dbReference type="Proteomes" id="UP001177021">
    <property type="component" value="Unassembled WGS sequence"/>
</dbReference>